<accession>A0A250DLA9</accession>
<feature type="region of interest" description="Disordered" evidence="1">
    <location>
        <begin position="50"/>
        <end position="80"/>
    </location>
</feature>
<dbReference type="EMBL" id="CP023284">
    <property type="protein sequence ID" value="ATA55148.1"/>
    <property type="molecule type" value="Genomic_DNA"/>
</dbReference>
<dbReference type="Proteomes" id="UP000217154">
    <property type="component" value="Chromosome"/>
</dbReference>
<proteinExistence type="predicted"/>
<organism evidence="2 3">
    <name type="scientific">Variovorax boronicumulans</name>
    <dbReference type="NCBI Taxonomy" id="436515"/>
    <lineage>
        <taxon>Bacteria</taxon>
        <taxon>Pseudomonadati</taxon>
        <taxon>Pseudomonadota</taxon>
        <taxon>Betaproteobacteria</taxon>
        <taxon>Burkholderiales</taxon>
        <taxon>Comamonadaceae</taxon>
        <taxon>Variovorax</taxon>
    </lineage>
</organism>
<gene>
    <name evidence="2" type="ORF">CKY39_19485</name>
</gene>
<protein>
    <submittedName>
        <fullName evidence="2">Uncharacterized protein</fullName>
    </submittedName>
</protein>
<evidence type="ECO:0000313" key="2">
    <source>
        <dbReference type="EMBL" id="ATA55148.1"/>
    </source>
</evidence>
<evidence type="ECO:0000256" key="1">
    <source>
        <dbReference type="SAM" id="MobiDB-lite"/>
    </source>
</evidence>
<reference evidence="2 3" key="1">
    <citation type="submission" date="2017-09" db="EMBL/GenBank/DDBJ databases">
        <title>The diverse metabolic capabilities of V. boronicumulans make it an excellent choice for continued studies on novel biodegradation.</title>
        <authorList>
            <person name="Sun S."/>
        </authorList>
    </citation>
    <scope>NUCLEOTIDE SEQUENCE [LARGE SCALE GENOMIC DNA]</scope>
    <source>
        <strain evidence="2 3">J1</strain>
    </source>
</reference>
<sequence length="80" mass="9016">MLLNLFLRCSCGLAGLRRIERRTWMRMLPALRFYRCSTCGKKQLVSKQAAETARVSSRADPALSPSQRPPPKASCMEGCR</sequence>
<dbReference type="AlphaFoldDB" id="A0A250DLA9"/>
<dbReference type="KEGG" id="vbo:CKY39_19485"/>
<name>A0A250DLA9_9BURK</name>
<evidence type="ECO:0000313" key="3">
    <source>
        <dbReference type="Proteomes" id="UP000217154"/>
    </source>
</evidence>